<proteinExistence type="predicted"/>
<dbReference type="InterPro" id="IPR011008">
    <property type="entry name" value="Dimeric_a/b-barrel"/>
</dbReference>
<protein>
    <submittedName>
        <fullName evidence="3">Dabb family protein</fullName>
    </submittedName>
</protein>
<dbReference type="InterPro" id="IPR044662">
    <property type="entry name" value="HS1/DABB1-like"/>
</dbReference>
<dbReference type="Gene3D" id="3.30.70.100">
    <property type="match status" value="1"/>
</dbReference>
<sequence>MLSHIVLFWLKPELTETEVQAFREGLEALKTIPTTRGVYIGTPAPTAPRPVIDTSYSIGITVLFDSIADHDAYQVHPAHQGFLKRFGNCWSKVLIYDFM</sequence>
<evidence type="ECO:0000313" key="3">
    <source>
        <dbReference type="EMBL" id="HGU34067.1"/>
    </source>
</evidence>
<dbReference type="SMART" id="SM00886">
    <property type="entry name" value="Dabb"/>
    <property type="match status" value="1"/>
</dbReference>
<evidence type="ECO:0000256" key="1">
    <source>
        <dbReference type="ARBA" id="ARBA00011738"/>
    </source>
</evidence>
<dbReference type="PROSITE" id="PS51502">
    <property type="entry name" value="S_R_A_B_BARREL"/>
    <property type="match status" value="1"/>
</dbReference>
<name>A0A7C4RU18_9BACT</name>
<evidence type="ECO:0000259" key="2">
    <source>
        <dbReference type="PROSITE" id="PS51502"/>
    </source>
</evidence>
<accession>A0A7C4RU18</accession>
<dbReference type="SUPFAM" id="SSF54909">
    <property type="entry name" value="Dimeric alpha+beta barrel"/>
    <property type="match status" value="1"/>
</dbReference>
<dbReference type="Pfam" id="PF07876">
    <property type="entry name" value="Dabb"/>
    <property type="match status" value="1"/>
</dbReference>
<comment type="subunit">
    <text evidence="1">Homodimer.</text>
</comment>
<dbReference type="AlphaFoldDB" id="A0A7C4RU18"/>
<dbReference type="InterPro" id="IPR013097">
    <property type="entry name" value="Dabb"/>
</dbReference>
<reference evidence="3" key="1">
    <citation type="journal article" date="2020" name="mSystems">
        <title>Genome- and Community-Level Interaction Insights into Carbon Utilization and Element Cycling Functions of Hydrothermarchaeota in Hydrothermal Sediment.</title>
        <authorList>
            <person name="Zhou Z."/>
            <person name="Liu Y."/>
            <person name="Xu W."/>
            <person name="Pan J."/>
            <person name="Luo Z.H."/>
            <person name="Li M."/>
        </authorList>
    </citation>
    <scope>NUCLEOTIDE SEQUENCE [LARGE SCALE GENOMIC DNA]</scope>
    <source>
        <strain evidence="3">SpSt-477</strain>
    </source>
</reference>
<organism evidence="3">
    <name type="scientific">Desulfatirhabdium butyrativorans</name>
    <dbReference type="NCBI Taxonomy" id="340467"/>
    <lineage>
        <taxon>Bacteria</taxon>
        <taxon>Pseudomonadati</taxon>
        <taxon>Thermodesulfobacteriota</taxon>
        <taxon>Desulfobacteria</taxon>
        <taxon>Desulfobacterales</taxon>
        <taxon>Desulfatirhabdiaceae</taxon>
        <taxon>Desulfatirhabdium</taxon>
    </lineage>
</organism>
<dbReference type="PANTHER" id="PTHR33178:SF10">
    <property type="entry name" value="STRESS-RESPONSE A_B BARREL DOMAIN-CONTAINING PROTEIN"/>
    <property type="match status" value="1"/>
</dbReference>
<gene>
    <name evidence="3" type="ORF">ENS29_14670</name>
</gene>
<dbReference type="EMBL" id="DSUH01000334">
    <property type="protein sequence ID" value="HGU34067.1"/>
    <property type="molecule type" value="Genomic_DNA"/>
</dbReference>
<comment type="caution">
    <text evidence="3">The sequence shown here is derived from an EMBL/GenBank/DDBJ whole genome shotgun (WGS) entry which is preliminary data.</text>
</comment>
<dbReference type="PANTHER" id="PTHR33178">
    <property type="match status" value="1"/>
</dbReference>
<feature type="domain" description="Stress-response A/B barrel" evidence="2">
    <location>
        <begin position="2"/>
        <end position="98"/>
    </location>
</feature>